<dbReference type="GO" id="GO:0016740">
    <property type="term" value="F:transferase activity"/>
    <property type="evidence" value="ECO:0007669"/>
    <property type="project" value="UniProtKB-KW"/>
</dbReference>
<dbReference type="Proteomes" id="UP000198860">
    <property type="component" value="Unassembled WGS sequence"/>
</dbReference>
<dbReference type="GO" id="GO:0004553">
    <property type="term" value="F:hydrolase activity, hydrolyzing O-glycosyl compounds"/>
    <property type="evidence" value="ECO:0007669"/>
    <property type="project" value="InterPro"/>
</dbReference>
<dbReference type="SUPFAM" id="SSF51445">
    <property type="entry name" value="(Trans)glycosidases"/>
    <property type="match status" value="1"/>
</dbReference>
<dbReference type="InterPro" id="IPR045857">
    <property type="entry name" value="O16G_dom_2"/>
</dbReference>
<name>A0A1H0ECN4_HALAD</name>
<gene>
    <name evidence="4" type="ORF">SAMN05421677_101157</name>
</gene>
<proteinExistence type="predicted"/>
<evidence type="ECO:0000313" key="4">
    <source>
        <dbReference type="EMBL" id="SDN80089.1"/>
    </source>
</evidence>
<dbReference type="GO" id="GO:0005975">
    <property type="term" value="P:carbohydrate metabolic process"/>
    <property type="evidence" value="ECO:0007669"/>
    <property type="project" value="InterPro"/>
</dbReference>
<feature type="domain" description="Glycosyl hydrolase family 13 catalytic" evidence="3">
    <location>
        <begin position="143"/>
        <end position="540"/>
    </location>
</feature>
<dbReference type="STRING" id="240303.SAMN05421677_101157"/>
<sequence length="639" mass="75662">MRQKDMYHNSFEESYREPFGAAPKGSPVTLKIDISDRYRVSHVILHYILDRTDDEKTKEMDLCSQEHQQVSYEATIRMPERPQLIWYFFEIILEDQTLFYGREKSYESGEGKVYDHIPPSWQITVYDPSYKTPDWWKNATMYQIFPDRFYTAGELERDNAPETSLIHAHWENDPVYIRNERGEVIRWDFFGGNLKGITEKLDYIEGLGVSVIYLNPIFEAESNHRYDTGDYHKIDPLLGTKEDLETLIKEAAERGIEIMLDGVFSHTGSNSIYFNREGKYDSLGAYQSKNSPYYSWYTFHHYPDEYDAWWGVGTLPTLNKENEDYQDFLVHDEESVIKTWQQSGMKNWRLDVADELTDDLISQIYRQLKKKDESSVLLGEVWEDASNKTAYGKRRDYFLGGVLDSVMNYPMRRLMLDFMKGEMDAYTVHRRLMTLSEHYPKEYFYAVMNMLSSHDVERIQTMLEDYLPDDFSQEEAEKLIIKQIKSLSLWLYAFPGVPSLYYGDEAGVTGGADPDNRKPYPWGRENKELLDWYKQIGQWRKEHTALRTGHWKSFTLDKDVIGFERWTENGVDHFNEKTSDERMLYLFNRNTRKKIEINLPIQKGKWQHLENKKRIFSSKNNVLTIELEPCEAMLLRLMK</sequence>
<dbReference type="Gene3D" id="3.20.20.80">
    <property type="entry name" value="Glycosidases"/>
    <property type="match status" value="1"/>
</dbReference>
<dbReference type="Gene3D" id="3.90.400.10">
    <property type="entry name" value="Oligo-1,6-glucosidase, Domain 2"/>
    <property type="match status" value="1"/>
</dbReference>
<evidence type="ECO:0000256" key="1">
    <source>
        <dbReference type="ARBA" id="ARBA00022801"/>
    </source>
</evidence>
<dbReference type="InterPro" id="IPR006047">
    <property type="entry name" value="GH13_cat_dom"/>
</dbReference>
<dbReference type="Gene3D" id="2.60.40.10">
    <property type="entry name" value="Immunoglobulins"/>
    <property type="match status" value="1"/>
</dbReference>
<dbReference type="InterPro" id="IPR004185">
    <property type="entry name" value="Glyco_hydro_13_lg-like_dom"/>
</dbReference>
<dbReference type="Gene3D" id="2.60.40.1180">
    <property type="entry name" value="Golgi alpha-mannosidase II"/>
    <property type="match status" value="1"/>
</dbReference>
<evidence type="ECO:0000256" key="2">
    <source>
        <dbReference type="ARBA" id="ARBA00023295"/>
    </source>
</evidence>
<dbReference type="OrthoDB" id="9805159at2"/>
<keyword evidence="1" id="KW-0378">Hydrolase</keyword>
<dbReference type="CDD" id="cd11338">
    <property type="entry name" value="AmyAc_CMD"/>
    <property type="match status" value="1"/>
</dbReference>
<evidence type="ECO:0000313" key="5">
    <source>
        <dbReference type="Proteomes" id="UP000198860"/>
    </source>
</evidence>
<keyword evidence="2" id="KW-0326">Glycosidase</keyword>
<dbReference type="InterPro" id="IPR017853">
    <property type="entry name" value="GH"/>
</dbReference>
<organism evidence="4 5">
    <name type="scientific">Halobacillus aidingensis</name>
    <dbReference type="NCBI Taxonomy" id="240303"/>
    <lineage>
        <taxon>Bacteria</taxon>
        <taxon>Bacillati</taxon>
        <taxon>Bacillota</taxon>
        <taxon>Bacilli</taxon>
        <taxon>Bacillales</taxon>
        <taxon>Bacillaceae</taxon>
        <taxon>Halobacillus</taxon>
    </lineage>
</organism>
<dbReference type="RefSeq" id="WP_089650605.1">
    <property type="nucleotide sequence ID" value="NZ_FNIZ01000001.1"/>
</dbReference>
<dbReference type="EMBL" id="FNIZ01000001">
    <property type="protein sequence ID" value="SDN80089.1"/>
    <property type="molecule type" value="Genomic_DNA"/>
</dbReference>
<dbReference type="InterPro" id="IPR013780">
    <property type="entry name" value="Glyco_hydro_b"/>
</dbReference>
<reference evidence="5" key="1">
    <citation type="submission" date="2016-10" db="EMBL/GenBank/DDBJ databases">
        <authorList>
            <person name="Varghese N."/>
            <person name="Submissions S."/>
        </authorList>
    </citation>
    <scope>NUCLEOTIDE SEQUENCE [LARGE SCALE GENOMIC DNA]</scope>
    <source>
        <strain evidence="5">CGMCC 1.3703</strain>
    </source>
</reference>
<dbReference type="AlphaFoldDB" id="A0A1H0ECN4"/>
<dbReference type="InterPro" id="IPR013783">
    <property type="entry name" value="Ig-like_fold"/>
</dbReference>
<dbReference type="InterPro" id="IPR014756">
    <property type="entry name" value="Ig_E-set"/>
</dbReference>
<evidence type="ECO:0000259" key="3">
    <source>
        <dbReference type="SMART" id="SM00642"/>
    </source>
</evidence>
<dbReference type="CDD" id="cd02857">
    <property type="entry name" value="E_set_CDase_PDE_N"/>
    <property type="match status" value="1"/>
</dbReference>
<dbReference type="SMART" id="SM00642">
    <property type="entry name" value="Aamy"/>
    <property type="match status" value="1"/>
</dbReference>
<dbReference type="PANTHER" id="PTHR10357:SF210">
    <property type="entry name" value="MALTODEXTRIN GLUCOSIDASE"/>
    <property type="match status" value="1"/>
</dbReference>
<dbReference type="PANTHER" id="PTHR10357">
    <property type="entry name" value="ALPHA-AMYLASE FAMILY MEMBER"/>
    <property type="match status" value="1"/>
</dbReference>
<dbReference type="SUPFAM" id="SSF81296">
    <property type="entry name" value="E set domains"/>
    <property type="match status" value="1"/>
</dbReference>
<keyword evidence="5" id="KW-1185">Reference proteome</keyword>
<dbReference type="Pfam" id="PF00128">
    <property type="entry name" value="Alpha-amylase"/>
    <property type="match status" value="1"/>
</dbReference>
<keyword evidence="4" id="KW-0808">Transferase</keyword>
<protein>
    <submittedName>
        <fullName evidence="4">4-alpha-glucanotransferase</fullName>
    </submittedName>
</protein>
<accession>A0A1H0ECN4</accession>